<evidence type="ECO:0000256" key="1">
    <source>
        <dbReference type="ARBA" id="ARBA00005466"/>
    </source>
</evidence>
<keyword evidence="6" id="KW-1015">Disulfide bond</keyword>
<dbReference type="Proteomes" id="UP000250266">
    <property type="component" value="Unassembled WGS sequence"/>
</dbReference>
<evidence type="ECO:0000259" key="10">
    <source>
        <dbReference type="PROSITE" id="PS51387"/>
    </source>
</evidence>
<dbReference type="CDD" id="cd11618">
    <property type="entry name" value="ChtBD1_1"/>
    <property type="match status" value="2"/>
</dbReference>
<feature type="domain" description="FAD-binding PCMH-type" evidence="10">
    <location>
        <begin position="240"/>
        <end position="413"/>
    </location>
</feature>
<comment type="caution">
    <text evidence="6">Lacks conserved residue(s) required for the propagation of feature annotation.</text>
</comment>
<dbReference type="PROSITE" id="PS51387">
    <property type="entry name" value="FAD_PCMH"/>
    <property type="match status" value="1"/>
</dbReference>
<dbReference type="GO" id="GO:0071949">
    <property type="term" value="F:FAD binding"/>
    <property type="evidence" value="ECO:0007669"/>
    <property type="project" value="InterPro"/>
</dbReference>
<evidence type="ECO:0000313" key="11">
    <source>
        <dbReference type="EMBL" id="OCK85292.1"/>
    </source>
</evidence>
<dbReference type="OrthoDB" id="407275at2759"/>
<feature type="domain" description="Chitin-binding type-1" evidence="9">
    <location>
        <begin position="31"/>
        <end position="77"/>
    </location>
</feature>
<proteinExistence type="inferred from homology"/>
<feature type="compositionally biased region" description="Low complexity" evidence="7">
    <location>
        <begin position="82"/>
        <end position="124"/>
    </location>
</feature>
<evidence type="ECO:0000256" key="6">
    <source>
        <dbReference type="PROSITE-ProRule" id="PRU00261"/>
    </source>
</evidence>
<evidence type="ECO:0000256" key="2">
    <source>
        <dbReference type="ARBA" id="ARBA00022630"/>
    </source>
</evidence>
<dbReference type="PROSITE" id="PS50941">
    <property type="entry name" value="CHIT_BIND_I_2"/>
    <property type="match status" value="2"/>
</dbReference>
<dbReference type="Gene3D" id="3.40.462.20">
    <property type="match status" value="1"/>
</dbReference>
<dbReference type="SUPFAM" id="SSF56176">
    <property type="entry name" value="FAD-binding/transporter-associated domain-like"/>
    <property type="match status" value="1"/>
</dbReference>
<dbReference type="GO" id="GO:0016491">
    <property type="term" value="F:oxidoreductase activity"/>
    <property type="evidence" value="ECO:0007669"/>
    <property type="project" value="UniProtKB-KW"/>
</dbReference>
<dbReference type="PANTHER" id="PTHR42973:SF15">
    <property type="entry name" value="FAD-BINDING PCMH-TYPE DOMAIN-CONTAINING PROTEIN"/>
    <property type="match status" value="1"/>
</dbReference>
<dbReference type="SUPFAM" id="SSF57016">
    <property type="entry name" value="Plant lectins/antimicrobial peptides"/>
    <property type="match status" value="2"/>
</dbReference>
<dbReference type="InterPro" id="IPR050416">
    <property type="entry name" value="FAD-linked_Oxidoreductase"/>
</dbReference>
<feature type="domain" description="Chitin-binding type-1" evidence="9">
    <location>
        <begin position="125"/>
        <end position="171"/>
    </location>
</feature>
<feature type="region of interest" description="Disordered" evidence="7">
    <location>
        <begin position="82"/>
        <end position="129"/>
    </location>
</feature>
<name>A0A8E2JK17_9PEZI</name>
<feature type="disulfide bond" evidence="6">
    <location>
        <begin position="144"/>
        <end position="158"/>
    </location>
</feature>
<keyword evidence="4" id="KW-0274">FAD</keyword>
<dbReference type="Pfam" id="PF00187">
    <property type="entry name" value="Chitin_bind_1"/>
    <property type="match status" value="1"/>
</dbReference>
<dbReference type="InterPro" id="IPR016166">
    <property type="entry name" value="FAD-bd_PCMH"/>
</dbReference>
<evidence type="ECO:0000313" key="12">
    <source>
        <dbReference type="Proteomes" id="UP000250266"/>
    </source>
</evidence>
<keyword evidence="8" id="KW-0732">Signal</keyword>
<evidence type="ECO:0000256" key="7">
    <source>
        <dbReference type="SAM" id="MobiDB-lite"/>
    </source>
</evidence>
<keyword evidence="12" id="KW-1185">Reference proteome</keyword>
<dbReference type="InterPro" id="IPR016169">
    <property type="entry name" value="FAD-bd_PCMH_sub2"/>
</dbReference>
<evidence type="ECO:0000259" key="9">
    <source>
        <dbReference type="PROSITE" id="PS50941"/>
    </source>
</evidence>
<comment type="similarity">
    <text evidence="1">Belongs to the oxygen-dependent FAD-linked oxidoreductase family.</text>
</comment>
<keyword evidence="2" id="KW-0285">Flavoprotein</keyword>
<dbReference type="InterPro" id="IPR036318">
    <property type="entry name" value="FAD-bd_PCMH-like_sf"/>
</dbReference>
<feature type="signal peptide" evidence="8">
    <location>
        <begin position="1"/>
        <end position="25"/>
    </location>
</feature>
<dbReference type="SMART" id="SM00270">
    <property type="entry name" value="ChtBD1"/>
    <property type="match status" value="2"/>
</dbReference>
<dbReference type="Gene3D" id="3.30.465.10">
    <property type="match status" value="1"/>
</dbReference>
<protein>
    <submittedName>
        <fullName evidence="11">Glucooligosaccharide oxidase</fullName>
    </submittedName>
</protein>
<sequence length="677" mass="70077">MRISEMVPASNLFLVGLLSATLVSALKVSPDGSCGGLTGYTCEGSTYGRCCSTWGWCGTSDAYCATGCQSGFGFCSSTPASSSAPSKPSSSSIRSISSIKPASTSSIQPSSTSSAVTPSKSVSTDSSCGGAKGYTCQGSTFGNCCSQYGWCGSTDAYCGSGCQSAFGSCGAAPPSSSSSKPVISASSTLISSTIASSTTSSSTPSSTGTLSDCLNAKNVPVSLISSTNFAQLAQPYNLRLPYTPVVIVLPTTSQHVSDAVVCAGKYGVKVQAKSGGHSYASFSSGGKDGSMVIDLESMNSIVLDTTTNIVTVGGGVRLGNLAQGIYDQGKRALPHGTCPGVGIGGHFTHGGFGLDSRLWGLAMDTIVGLDVILANGSSIHATSTQYPDIYWALRGAADSFGIVVSFYLQTEAAPNTVVNWAFGFSGIFGSKTTFTNSFLHIQDFARNASVIDGRFGMGMYTDGGHGFSVSGTFIGSLDEFNSKIAPELLRGLPAPSSQSVQPVGWIQSLTMLSNENSIQVPLTGYNAHDNFFAKSITVPESSPLTATALGSYFDYVTGVSAPSSWFTIINLYGGPGSAINAKDTTFASYSDRDSLWVFQNYGETASSIPYITGMNDAIVKAQPQTQFGAYLNYVDPSLDATTAHSLYYSSAVYTKLAAIKKVVDPGMVFWNPQTIGA</sequence>
<dbReference type="Pfam" id="PF08031">
    <property type="entry name" value="BBE"/>
    <property type="match status" value="1"/>
</dbReference>
<dbReference type="PANTHER" id="PTHR42973">
    <property type="entry name" value="BINDING OXIDOREDUCTASE, PUTATIVE (AFU_ORTHOLOGUE AFUA_1G17690)-RELATED"/>
    <property type="match status" value="1"/>
</dbReference>
<reference evidence="11 12" key="1">
    <citation type="journal article" date="2016" name="Nat. Commun.">
        <title>Ectomycorrhizal ecology is imprinted in the genome of the dominant symbiotic fungus Cenococcum geophilum.</title>
        <authorList>
            <consortium name="DOE Joint Genome Institute"/>
            <person name="Peter M."/>
            <person name="Kohler A."/>
            <person name="Ohm R.A."/>
            <person name="Kuo A."/>
            <person name="Krutzmann J."/>
            <person name="Morin E."/>
            <person name="Arend M."/>
            <person name="Barry K.W."/>
            <person name="Binder M."/>
            <person name="Choi C."/>
            <person name="Clum A."/>
            <person name="Copeland A."/>
            <person name="Grisel N."/>
            <person name="Haridas S."/>
            <person name="Kipfer T."/>
            <person name="LaButti K."/>
            <person name="Lindquist E."/>
            <person name="Lipzen A."/>
            <person name="Maire R."/>
            <person name="Meier B."/>
            <person name="Mihaltcheva S."/>
            <person name="Molinier V."/>
            <person name="Murat C."/>
            <person name="Poggeler S."/>
            <person name="Quandt C.A."/>
            <person name="Sperisen C."/>
            <person name="Tritt A."/>
            <person name="Tisserant E."/>
            <person name="Crous P.W."/>
            <person name="Henrissat B."/>
            <person name="Nehls U."/>
            <person name="Egli S."/>
            <person name="Spatafora J.W."/>
            <person name="Grigoriev I.V."/>
            <person name="Martin F.M."/>
        </authorList>
    </citation>
    <scope>NUCLEOTIDE SEQUENCE [LARGE SCALE GENOMIC DNA]</scope>
    <source>
        <strain evidence="11 12">CBS 459.81</strain>
    </source>
</reference>
<evidence type="ECO:0000256" key="4">
    <source>
        <dbReference type="ARBA" id="ARBA00022827"/>
    </source>
</evidence>
<keyword evidence="5" id="KW-0560">Oxidoreductase</keyword>
<feature type="disulfide bond" evidence="6">
    <location>
        <begin position="50"/>
        <end position="64"/>
    </location>
</feature>
<dbReference type="AlphaFoldDB" id="A0A8E2JK17"/>
<evidence type="ECO:0000256" key="8">
    <source>
        <dbReference type="SAM" id="SignalP"/>
    </source>
</evidence>
<dbReference type="Pfam" id="PF01565">
    <property type="entry name" value="FAD_binding_4"/>
    <property type="match status" value="1"/>
</dbReference>
<dbReference type="InterPro" id="IPR012951">
    <property type="entry name" value="BBE"/>
</dbReference>
<dbReference type="InterPro" id="IPR001002">
    <property type="entry name" value="Chitin-bd_1"/>
</dbReference>
<gene>
    <name evidence="11" type="ORF">K432DRAFT_343417</name>
</gene>
<evidence type="ECO:0000256" key="5">
    <source>
        <dbReference type="ARBA" id="ARBA00023002"/>
    </source>
</evidence>
<dbReference type="GO" id="GO:0008061">
    <property type="term" value="F:chitin binding"/>
    <property type="evidence" value="ECO:0007669"/>
    <property type="project" value="UniProtKB-UniRule"/>
</dbReference>
<accession>A0A8E2JK17</accession>
<dbReference type="EMBL" id="KV744821">
    <property type="protein sequence ID" value="OCK85292.1"/>
    <property type="molecule type" value="Genomic_DNA"/>
</dbReference>
<dbReference type="InterPro" id="IPR036861">
    <property type="entry name" value="Endochitinase-like_sf"/>
</dbReference>
<dbReference type="InterPro" id="IPR006094">
    <property type="entry name" value="Oxid_FAD_bind_N"/>
</dbReference>
<organism evidence="11 12">
    <name type="scientific">Lepidopterella palustris CBS 459.81</name>
    <dbReference type="NCBI Taxonomy" id="1314670"/>
    <lineage>
        <taxon>Eukaryota</taxon>
        <taxon>Fungi</taxon>
        <taxon>Dikarya</taxon>
        <taxon>Ascomycota</taxon>
        <taxon>Pezizomycotina</taxon>
        <taxon>Dothideomycetes</taxon>
        <taxon>Pleosporomycetidae</taxon>
        <taxon>Mytilinidiales</taxon>
        <taxon>Argynnaceae</taxon>
        <taxon>Lepidopterella</taxon>
    </lineage>
</organism>
<evidence type="ECO:0000256" key="3">
    <source>
        <dbReference type="ARBA" id="ARBA00022669"/>
    </source>
</evidence>
<keyword evidence="3 6" id="KW-0147">Chitin-binding</keyword>
<dbReference type="Gene3D" id="3.30.60.10">
    <property type="entry name" value="Endochitinase-like"/>
    <property type="match status" value="2"/>
</dbReference>
<feature type="chain" id="PRO_5034997078" evidence="8">
    <location>
        <begin position="26"/>
        <end position="677"/>
    </location>
</feature>